<dbReference type="SUPFAM" id="SSF52518">
    <property type="entry name" value="Thiamin diphosphate-binding fold (THDP-binding)"/>
    <property type="match status" value="1"/>
</dbReference>
<dbReference type="Pfam" id="PF02780">
    <property type="entry name" value="Transketolase_C"/>
    <property type="match status" value="1"/>
</dbReference>
<comment type="caution">
    <text evidence="5">The sequence shown here is derived from an EMBL/GenBank/DDBJ whole genome shotgun (WGS) entry which is preliminary data.</text>
</comment>
<evidence type="ECO:0000256" key="3">
    <source>
        <dbReference type="ARBA" id="ARBA00023052"/>
    </source>
</evidence>
<dbReference type="InterPro" id="IPR029061">
    <property type="entry name" value="THDP-binding"/>
</dbReference>
<sequence length="394" mass="42609">MNAPLKASTWYTRAKHMTKTQGKTVRDFRPLADLKDGRSFDMAGRDSGESALVSGSVLADLAREDERIVLGTADLQFATQMVQFRFEFPERLLQFGISERNMLGAAAGLASSGYIPYVCTFACFAGVLGFENIKTDMAYPQMPVRVLATHAGISMGFFATSHHATEDIGALRTVANLMILSPSDGPSYEAMLRATKDHPGPIYFRLGRGREPRIYESAQVAPTPGASTLVRKGGNKILIVATGAMVYPAIKAAEQLGDDVSVFDVHTIKPFDPSTIVEAVGTDTKILVVEEHNVEGGLGSIVREGLFDNCVHVPVYKHGLMDEFAIIGPPAHLYQYYGLDAAGIATIADRLASASGLPRPSSLWTKQDRDRVSGEVAANRKVRAKVTWAGRQSA</sequence>
<keyword evidence="6" id="KW-1185">Reference proteome</keyword>
<dbReference type="CDD" id="cd07033">
    <property type="entry name" value="TPP_PYR_DXS_TK_like"/>
    <property type="match status" value="1"/>
</dbReference>
<accession>A0A2P7AK65</accession>
<keyword evidence="3" id="KW-0786">Thiamine pyrophosphate</keyword>
<evidence type="ECO:0000313" key="6">
    <source>
        <dbReference type="Proteomes" id="UP000241158"/>
    </source>
</evidence>
<dbReference type="InterPro" id="IPR009014">
    <property type="entry name" value="Transketo_C/PFOR_II"/>
</dbReference>
<dbReference type="SUPFAM" id="SSF52922">
    <property type="entry name" value="TK C-terminal domain-like"/>
    <property type="match status" value="1"/>
</dbReference>
<dbReference type="OrthoDB" id="8732661at2"/>
<dbReference type="AlphaFoldDB" id="A0A2P7AK65"/>
<gene>
    <name evidence="5" type="ORF">CU100_25790</name>
</gene>
<name>A0A2P7AK65_9HYPH</name>
<dbReference type="Gene3D" id="3.40.50.920">
    <property type="match status" value="1"/>
</dbReference>
<dbReference type="InterPro" id="IPR005475">
    <property type="entry name" value="Transketolase-like_Pyr-bd"/>
</dbReference>
<protein>
    <submittedName>
        <fullName evidence="5">Transketolase</fullName>
    </submittedName>
</protein>
<comment type="cofactor">
    <cofactor evidence="1">
        <name>thiamine diphosphate</name>
        <dbReference type="ChEBI" id="CHEBI:58937"/>
    </cofactor>
</comment>
<dbReference type="SMART" id="SM00861">
    <property type="entry name" value="Transket_pyr"/>
    <property type="match status" value="1"/>
</dbReference>
<evidence type="ECO:0000313" key="5">
    <source>
        <dbReference type="EMBL" id="PSH54599.1"/>
    </source>
</evidence>
<reference evidence="6" key="1">
    <citation type="submission" date="2017-11" db="EMBL/GenBank/DDBJ databases">
        <authorList>
            <person name="Kuznetsova I."/>
            <person name="Sazanova A."/>
            <person name="Chirak E."/>
            <person name="Safronova V."/>
            <person name="Willems A."/>
        </authorList>
    </citation>
    <scope>NUCLEOTIDE SEQUENCE [LARGE SCALE GENOMIC DNA]</scope>
    <source>
        <strain evidence="6">PEPV15</strain>
    </source>
</reference>
<feature type="domain" description="Transketolase-like pyrimidine-binding" evidence="4">
    <location>
        <begin position="48"/>
        <end position="213"/>
    </location>
</feature>
<proteinExistence type="inferred from homology"/>
<dbReference type="Proteomes" id="UP000241158">
    <property type="component" value="Unassembled WGS sequence"/>
</dbReference>
<dbReference type="InterPro" id="IPR051157">
    <property type="entry name" value="PDH/Transketolase"/>
</dbReference>
<dbReference type="PANTHER" id="PTHR43825:SF1">
    <property type="entry name" value="TRANSKETOLASE-LIKE PYRIMIDINE-BINDING DOMAIN-CONTAINING PROTEIN"/>
    <property type="match status" value="1"/>
</dbReference>
<comment type="similarity">
    <text evidence="2">Belongs to the transketolase family.</text>
</comment>
<organism evidence="5 6">
    <name type="scientific">Phyllobacterium endophyticum</name>
    <dbReference type="NCBI Taxonomy" id="1149773"/>
    <lineage>
        <taxon>Bacteria</taxon>
        <taxon>Pseudomonadati</taxon>
        <taxon>Pseudomonadota</taxon>
        <taxon>Alphaproteobacteria</taxon>
        <taxon>Hyphomicrobiales</taxon>
        <taxon>Phyllobacteriaceae</taxon>
        <taxon>Phyllobacterium</taxon>
    </lineage>
</organism>
<dbReference type="PANTHER" id="PTHR43825">
    <property type="entry name" value="PYRUVATE DEHYDROGENASE E1 COMPONENT"/>
    <property type="match status" value="1"/>
</dbReference>
<dbReference type="Pfam" id="PF02779">
    <property type="entry name" value="Transket_pyr"/>
    <property type="match status" value="1"/>
</dbReference>
<evidence type="ECO:0000256" key="1">
    <source>
        <dbReference type="ARBA" id="ARBA00001964"/>
    </source>
</evidence>
<evidence type="ECO:0000259" key="4">
    <source>
        <dbReference type="SMART" id="SM00861"/>
    </source>
</evidence>
<evidence type="ECO:0000256" key="2">
    <source>
        <dbReference type="ARBA" id="ARBA00007131"/>
    </source>
</evidence>
<dbReference type="InterPro" id="IPR033248">
    <property type="entry name" value="Transketolase_C"/>
</dbReference>
<dbReference type="FunFam" id="3.40.50.970:FF:000129">
    <property type="entry name" value="Transketolase"/>
    <property type="match status" value="1"/>
</dbReference>
<dbReference type="Gene3D" id="3.40.50.970">
    <property type="match status" value="1"/>
</dbReference>
<dbReference type="EMBL" id="PGGN01000008">
    <property type="protein sequence ID" value="PSH54599.1"/>
    <property type="molecule type" value="Genomic_DNA"/>
</dbReference>